<dbReference type="PROSITE" id="PS51332">
    <property type="entry name" value="B12_BINDING"/>
    <property type="match status" value="1"/>
</dbReference>
<dbReference type="Pfam" id="PF13411">
    <property type="entry name" value="MerR_1"/>
    <property type="match status" value="1"/>
</dbReference>
<dbReference type="InterPro" id="IPR036594">
    <property type="entry name" value="Meth_synthase_dom"/>
</dbReference>
<proteinExistence type="predicted"/>
<sequence length="298" mass="32748">MRVSRGRYTVNEVEERTKVSGSTLRQWERRYGFPKPERSTSGYRLYCDEDVRLIEAMKRFIAEGVPASRAAELVRQLEPAPARPSTLSELQAGLVGALVQLDEAAAERLLGEAHALHPVETVLELVRKTMVEIGTLWHRGAVSTTTEHFASAYLHGRLRALLSVMGNPKRAPMVIIACAPSEQHELGALCLAVLLRRAGYRVLYVGANTPLKELREMADELAPVGVMISASSPEAFRQLQAGRRYLQGIAPVLAFGGGFFNRQPELAQSLGGTFLAEEGALAVERFNDLVLEKGVMRA</sequence>
<reference evidence="7" key="1">
    <citation type="submission" date="2010-05" db="EMBL/GenBank/DDBJ databases">
        <title>The complete genome of Truepera radiovictris DSM 17093.</title>
        <authorList>
            <consortium name="US DOE Joint Genome Institute (JGI-PGF)"/>
            <person name="Lucas S."/>
            <person name="Copeland A."/>
            <person name="Lapidus A."/>
            <person name="Glavina del Rio T."/>
            <person name="Dalin E."/>
            <person name="Tice H."/>
            <person name="Bruce D."/>
            <person name="Goodwin L."/>
            <person name="Pitluck S."/>
            <person name="Kyrpides N."/>
            <person name="Mavromatis K."/>
            <person name="Ovchinnikova G."/>
            <person name="Munk A.C."/>
            <person name="Detter J.C."/>
            <person name="Han C."/>
            <person name="Tapia R."/>
            <person name="Land M."/>
            <person name="Hauser L."/>
            <person name="Markowitz V."/>
            <person name="Cheng J.-F."/>
            <person name="Hugenholtz P."/>
            <person name="Woyke T."/>
            <person name="Wu D."/>
            <person name="Tindall B."/>
            <person name="Pomrenke H.G."/>
            <person name="Brambilla E."/>
            <person name="Klenk H.-P."/>
            <person name="Eisen J.A."/>
        </authorList>
    </citation>
    <scope>NUCLEOTIDE SEQUENCE [LARGE SCALE GENOMIC DNA]</scope>
    <source>
        <strain evidence="7">DSM 17093 / CIP 108686 / LMG 22925 / RQ-24</strain>
    </source>
</reference>
<dbReference type="CDD" id="cd01104">
    <property type="entry name" value="HTH_MlrA-CarA"/>
    <property type="match status" value="1"/>
</dbReference>
<dbReference type="GO" id="GO:0003700">
    <property type="term" value="F:DNA-binding transcription factor activity"/>
    <property type="evidence" value="ECO:0007669"/>
    <property type="project" value="InterPro"/>
</dbReference>
<dbReference type="HOGENOM" id="CLU_045945_3_0_0"/>
<evidence type="ECO:0000313" key="7">
    <source>
        <dbReference type="Proteomes" id="UP000000379"/>
    </source>
</evidence>
<evidence type="ECO:0000256" key="1">
    <source>
        <dbReference type="ARBA" id="ARBA00023015"/>
    </source>
</evidence>
<name>D7CUI3_TRURR</name>
<dbReference type="InterPro" id="IPR009061">
    <property type="entry name" value="DNA-bd_dom_put_sf"/>
</dbReference>
<evidence type="ECO:0000259" key="5">
    <source>
        <dbReference type="PROSITE" id="PS51332"/>
    </source>
</evidence>
<dbReference type="InterPro" id="IPR003759">
    <property type="entry name" value="Cbl-bd_cap"/>
</dbReference>
<dbReference type="InterPro" id="IPR047057">
    <property type="entry name" value="MerR_fam"/>
</dbReference>
<dbReference type="InterPro" id="IPR000551">
    <property type="entry name" value="MerR-type_HTH_dom"/>
</dbReference>
<dbReference type="Pfam" id="PF02607">
    <property type="entry name" value="B12-binding_2"/>
    <property type="match status" value="1"/>
</dbReference>
<dbReference type="eggNOG" id="COG5012">
    <property type="taxonomic scope" value="Bacteria"/>
</dbReference>
<evidence type="ECO:0000256" key="3">
    <source>
        <dbReference type="ARBA" id="ARBA00023163"/>
    </source>
</evidence>
<dbReference type="SMART" id="SM00422">
    <property type="entry name" value="HTH_MERR"/>
    <property type="match status" value="1"/>
</dbReference>
<dbReference type="Gene3D" id="1.10.1240.10">
    <property type="entry name" value="Methionine synthase domain"/>
    <property type="match status" value="1"/>
</dbReference>
<dbReference type="CDD" id="cd02065">
    <property type="entry name" value="B12-binding_like"/>
    <property type="match status" value="1"/>
</dbReference>
<feature type="domain" description="B12-binding" evidence="5">
    <location>
        <begin position="171"/>
        <end position="298"/>
    </location>
</feature>
<organism evidence="6 7">
    <name type="scientific">Truepera radiovictrix (strain DSM 17093 / CIP 108686 / LMG 22925 / RQ-24)</name>
    <dbReference type="NCBI Taxonomy" id="649638"/>
    <lineage>
        <taxon>Bacteria</taxon>
        <taxon>Thermotogati</taxon>
        <taxon>Deinococcota</taxon>
        <taxon>Deinococci</taxon>
        <taxon>Trueperales</taxon>
        <taxon>Trueperaceae</taxon>
        <taxon>Truepera</taxon>
    </lineage>
</organism>
<keyword evidence="1" id="KW-0805">Transcription regulation</keyword>
<gene>
    <name evidence="6" type="ordered locus">Trad_2664</name>
</gene>
<keyword evidence="2" id="KW-0238">DNA-binding</keyword>
<dbReference type="KEGG" id="tra:Trad_2664"/>
<dbReference type="STRING" id="649638.Trad_2664"/>
<dbReference type="SUPFAM" id="SSF46955">
    <property type="entry name" value="Putative DNA-binding domain"/>
    <property type="match status" value="1"/>
</dbReference>
<dbReference type="EMBL" id="CP002049">
    <property type="protein sequence ID" value="ADI15768.1"/>
    <property type="molecule type" value="Genomic_DNA"/>
</dbReference>
<evidence type="ECO:0000256" key="2">
    <source>
        <dbReference type="ARBA" id="ARBA00023125"/>
    </source>
</evidence>
<dbReference type="Gene3D" id="3.40.50.280">
    <property type="entry name" value="Cobalamin-binding domain"/>
    <property type="match status" value="1"/>
</dbReference>
<dbReference type="Pfam" id="PF02310">
    <property type="entry name" value="B12-binding"/>
    <property type="match status" value="1"/>
</dbReference>
<dbReference type="Gene3D" id="1.10.1660.10">
    <property type="match status" value="1"/>
</dbReference>
<accession>D7CUI3</accession>
<dbReference type="InterPro" id="IPR006158">
    <property type="entry name" value="Cobalamin-bd"/>
</dbReference>
<dbReference type="GO" id="GO:0046872">
    <property type="term" value="F:metal ion binding"/>
    <property type="evidence" value="ECO:0007669"/>
    <property type="project" value="InterPro"/>
</dbReference>
<dbReference type="PANTHER" id="PTHR30204">
    <property type="entry name" value="REDOX-CYCLING DRUG-SENSING TRANSCRIPTIONAL ACTIVATOR SOXR"/>
    <property type="match status" value="1"/>
</dbReference>
<dbReference type="GO" id="GO:0003677">
    <property type="term" value="F:DNA binding"/>
    <property type="evidence" value="ECO:0007669"/>
    <property type="project" value="UniProtKB-KW"/>
</dbReference>
<dbReference type="SUPFAM" id="SSF52242">
    <property type="entry name" value="Cobalamin (vitamin B12)-binding domain"/>
    <property type="match status" value="1"/>
</dbReference>
<evidence type="ECO:0000259" key="4">
    <source>
        <dbReference type="PROSITE" id="PS50937"/>
    </source>
</evidence>
<dbReference type="Proteomes" id="UP000000379">
    <property type="component" value="Chromosome"/>
</dbReference>
<reference evidence="6 7" key="2">
    <citation type="journal article" date="2011" name="Stand. Genomic Sci.">
        <title>Complete genome sequence of Truepera radiovictrix type strain (RQ-24).</title>
        <authorList>
            <person name="Ivanova N."/>
            <person name="Rohde C."/>
            <person name="Munk C."/>
            <person name="Nolan M."/>
            <person name="Lucas S."/>
            <person name="Del Rio T.G."/>
            <person name="Tice H."/>
            <person name="Deshpande S."/>
            <person name="Cheng J.F."/>
            <person name="Tapia R."/>
            <person name="Han C."/>
            <person name="Goodwin L."/>
            <person name="Pitluck S."/>
            <person name="Liolios K."/>
            <person name="Mavromatis K."/>
            <person name="Mikhailova N."/>
            <person name="Pati A."/>
            <person name="Chen A."/>
            <person name="Palaniappan K."/>
            <person name="Land M."/>
            <person name="Hauser L."/>
            <person name="Chang Y.J."/>
            <person name="Jeffries C.D."/>
            <person name="Brambilla E."/>
            <person name="Rohde M."/>
            <person name="Goker M."/>
            <person name="Tindall B.J."/>
            <person name="Woyke T."/>
            <person name="Bristow J."/>
            <person name="Eisen J.A."/>
            <person name="Markowitz V."/>
            <person name="Hugenholtz P."/>
            <person name="Kyrpides N.C."/>
            <person name="Klenk H.P."/>
            <person name="Lapidus A."/>
        </authorList>
    </citation>
    <scope>NUCLEOTIDE SEQUENCE [LARGE SCALE GENOMIC DNA]</scope>
    <source>
        <strain evidence="7">DSM 17093 / CIP 108686 / LMG 22925 / RQ-24</strain>
    </source>
</reference>
<keyword evidence="7" id="KW-1185">Reference proteome</keyword>
<protein>
    <submittedName>
        <fullName evidence="6">Regulatory protein MerR</fullName>
    </submittedName>
</protein>
<dbReference type="InterPro" id="IPR036724">
    <property type="entry name" value="Cobalamin-bd_sf"/>
</dbReference>
<dbReference type="eggNOG" id="COG0789">
    <property type="taxonomic scope" value="Bacteria"/>
</dbReference>
<keyword evidence="3" id="KW-0804">Transcription</keyword>
<dbReference type="PANTHER" id="PTHR30204:SF67">
    <property type="entry name" value="HTH-TYPE TRANSCRIPTIONAL REGULATOR MLRA-RELATED"/>
    <property type="match status" value="1"/>
</dbReference>
<dbReference type="PROSITE" id="PS50937">
    <property type="entry name" value="HTH_MERR_2"/>
    <property type="match status" value="1"/>
</dbReference>
<dbReference type="GO" id="GO:0031419">
    <property type="term" value="F:cobalamin binding"/>
    <property type="evidence" value="ECO:0007669"/>
    <property type="project" value="InterPro"/>
</dbReference>
<dbReference type="AlphaFoldDB" id="D7CUI3"/>
<feature type="domain" description="HTH merR-type" evidence="4">
    <location>
        <begin position="7"/>
        <end position="76"/>
    </location>
</feature>
<evidence type="ECO:0000313" key="6">
    <source>
        <dbReference type="EMBL" id="ADI15768.1"/>
    </source>
</evidence>